<accession>A0A427XV62</accession>
<evidence type="ECO:0000256" key="2">
    <source>
        <dbReference type="ARBA" id="ARBA00022448"/>
    </source>
</evidence>
<evidence type="ECO:0000256" key="5">
    <source>
        <dbReference type="SAM" id="MobiDB-lite"/>
    </source>
</evidence>
<protein>
    <recommendedName>
        <fullName evidence="6">CNH domain-containing protein</fullName>
    </recommendedName>
</protein>
<dbReference type="RefSeq" id="XP_028476991.1">
    <property type="nucleotide sequence ID" value="XM_028623098.1"/>
</dbReference>
<feature type="compositionally biased region" description="Polar residues" evidence="5">
    <location>
        <begin position="474"/>
        <end position="490"/>
    </location>
</feature>
<dbReference type="GO" id="GO:0034058">
    <property type="term" value="P:endosomal vesicle fusion"/>
    <property type="evidence" value="ECO:0007669"/>
    <property type="project" value="TreeGrafter"/>
</dbReference>
<keyword evidence="3" id="KW-0963">Cytoplasm</keyword>
<comment type="caution">
    <text evidence="7">The sequence shown here is derived from an EMBL/GenBank/DDBJ whole genome shotgun (WGS) entry which is preliminary data.</text>
</comment>
<dbReference type="PANTHER" id="PTHR12894">
    <property type="entry name" value="CNH DOMAIN CONTAINING"/>
    <property type="match status" value="1"/>
</dbReference>
<keyword evidence="8" id="KW-1185">Reference proteome</keyword>
<dbReference type="PANTHER" id="PTHR12894:SF27">
    <property type="entry name" value="TRANSFORMING GROWTH FACTOR-BETA RECEPTOR-ASSOCIATED PROTEIN 1"/>
    <property type="match status" value="1"/>
</dbReference>
<dbReference type="Pfam" id="PF00780">
    <property type="entry name" value="CNH"/>
    <property type="match status" value="1"/>
</dbReference>
<evidence type="ECO:0000256" key="4">
    <source>
        <dbReference type="ARBA" id="ARBA00022927"/>
    </source>
</evidence>
<feature type="region of interest" description="Disordered" evidence="5">
    <location>
        <begin position="61"/>
        <end position="96"/>
    </location>
</feature>
<dbReference type="AlphaFoldDB" id="A0A427XV62"/>
<evidence type="ECO:0000313" key="7">
    <source>
        <dbReference type="EMBL" id="RSH82759.1"/>
    </source>
</evidence>
<keyword evidence="2" id="KW-0813">Transport</keyword>
<evidence type="ECO:0000313" key="8">
    <source>
        <dbReference type="Proteomes" id="UP000279236"/>
    </source>
</evidence>
<evidence type="ECO:0000256" key="1">
    <source>
        <dbReference type="ARBA" id="ARBA00004496"/>
    </source>
</evidence>
<evidence type="ECO:0000259" key="6">
    <source>
        <dbReference type="PROSITE" id="PS50219"/>
    </source>
</evidence>
<dbReference type="Proteomes" id="UP000279236">
    <property type="component" value="Unassembled WGS sequence"/>
</dbReference>
<feature type="region of interest" description="Disordered" evidence="5">
    <location>
        <begin position="420"/>
        <end position="490"/>
    </location>
</feature>
<dbReference type="GO" id="GO:0005737">
    <property type="term" value="C:cytoplasm"/>
    <property type="evidence" value="ECO:0007669"/>
    <property type="project" value="UniProtKB-SubCell"/>
</dbReference>
<dbReference type="InterPro" id="IPR001180">
    <property type="entry name" value="CNH_dom"/>
</dbReference>
<feature type="compositionally biased region" description="Basic and acidic residues" evidence="5">
    <location>
        <begin position="1113"/>
        <end position="1133"/>
    </location>
</feature>
<dbReference type="EMBL" id="RSCE01000005">
    <property type="protein sequence ID" value="RSH82759.1"/>
    <property type="molecule type" value="Genomic_DNA"/>
</dbReference>
<dbReference type="OrthoDB" id="10258882at2759"/>
<sequence>MASYIEQEPYIVQPVLSDLYSSRDLLDFDSPALISPEPVQQATASLFSSVSQFAAGVTQRAAGVSPGTASPPPTSPTRSHTSPPLPAGPVPTSPDEHEVRCVEGYANNMYVGGSDGVIEWWIYDGNAGTSENRGWKLQTKHKVFPARPISKIVLLPKVGRCFVLSDGTLHPLSLPNLEPVPSSQIPPIRGVVSVALNDDELDLGLETDNVTDMTIVVVKRKGLVIYRLGTRMTSVKEIPLPSPPTSHALFSTYFCAALPTDFGLAYCVIDLSDASMTEVLPVSQIGDAGDFVPNPNTVVIPGENQFLVTSYTGQNTMGVFLSGQGDPERGTMEWSEHPLSIAVESGYIIALLRNNTITIHSINELDHPVQTISLEPTLGTFQLSYSPYGVAIRDFIRDERMATASFTLLSGKLSPIKPVLALPSPESKSDTELGPDADTAETRSESPNEEPLPGSGLTPPSSPKFKRQPVKVSSEPSLLTMSSGPRDVPTSSTIAETLLIGRHSVQGLTPTPPILRLEQLCAERKMDEAIALVDEERRKGRRGEIEGDKATHSATLRLLHLYLASNLMLETVFERAGDYFSKGKIDARLVVRLFPEYRGKVIGTAEEVTVMDGLRPILAKTGTVDEIITDFLERNATSHEDSEKNDLRLALYDSAKSMLTEFLRKTRTSRRKGHGSRGADSAKIDIVIDNTFAKLLADEGQTTELLKLLESKNDVVLSELEPFLANRKYVLSRVMKQQGRTDRVLELLKEIAEEPTPNRLCADPVGELVKELENVQDPEQLRQYALWLVKRDPEQCLNLLITKAAKVKVDDAQLFQDLQALDNDVAHRYLEHVVIGKRSPNRELNEALLSRLLEQAAEMVHDDGIKYHLEELDAEYRLLKEPQGYPVFFADIAPATPFKTLRLKLMLFLQGSQHYDLDQASSRLEQLLKALVMERVIVFGRLGRDRAALALLVRDLPDSVSAQNYCTQGGEVVPPKVAREIVTHAPELVTWAAMGEGRKRRGTVDSDTQHKLVRELLGAYMRDGGNTTRTAELLSAQGIHLDVKEVLKKAPNDWPLDVVTTFYQRSVRRQLHERSKWQILKAISAGQNLETSERYLDAMARIPPTIVDTPPEGDEKVQEEKLEGLSDNEKSPTEEPEEMGYEVQSKEVELQDMPSVRHGANTTY</sequence>
<comment type="subcellular location">
    <subcellularLocation>
        <location evidence="1">Cytoplasm</location>
    </subcellularLocation>
</comment>
<dbReference type="SUPFAM" id="SSF101908">
    <property type="entry name" value="Putative isomerase YbhE"/>
    <property type="match status" value="1"/>
</dbReference>
<gene>
    <name evidence="7" type="ORF">EHS24_007753</name>
</gene>
<feature type="region of interest" description="Disordered" evidence="5">
    <location>
        <begin position="1104"/>
        <end position="1164"/>
    </location>
</feature>
<dbReference type="GO" id="GO:0006914">
    <property type="term" value="P:autophagy"/>
    <property type="evidence" value="ECO:0007669"/>
    <property type="project" value="TreeGrafter"/>
</dbReference>
<dbReference type="PROSITE" id="PS50219">
    <property type="entry name" value="CNH"/>
    <property type="match status" value="1"/>
</dbReference>
<feature type="domain" description="CNH" evidence="6">
    <location>
        <begin position="96"/>
        <end position="387"/>
    </location>
</feature>
<evidence type="ECO:0000256" key="3">
    <source>
        <dbReference type="ARBA" id="ARBA00022490"/>
    </source>
</evidence>
<dbReference type="GO" id="GO:0015031">
    <property type="term" value="P:protein transport"/>
    <property type="evidence" value="ECO:0007669"/>
    <property type="project" value="UniProtKB-KW"/>
</dbReference>
<dbReference type="GeneID" id="39592296"/>
<proteinExistence type="predicted"/>
<dbReference type="STRING" id="105984.A0A427XV62"/>
<feature type="compositionally biased region" description="Pro residues" evidence="5">
    <location>
        <begin position="83"/>
        <end position="92"/>
    </location>
</feature>
<dbReference type="GO" id="GO:0016020">
    <property type="term" value="C:membrane"/>
    <property type="evidence" value="ECO:0007669"/>
    <property type="project" value="TreeGrafter"/>
</dbReference>
<keyword evidence="4" id="KW-0653">Protein transport</keyword>
<name>A0A427XV62_9TREE</name>
<organism evidence="7 8">
    <name type="scientific">Apiotrichum porosum</name>
    <dbReference type="NCBI Taxonomy" id="105984"/>
    <lineage>
        <taxon>Eukaryota</taxon>
        <taxon>Fungi</taxon>
        <taxon>Dikarya</taxon>
        <taxon>Basidiomycota</taxon>
        <taxon>Agaricomycotina</taxon>
        <taxon>Tremellomycetes</taxon>
        <taxon>Trichosporonales</taxon>
        <taxon>Trichosporonaceae</taxon>
        <taxon>Apiotrichum</taxon>
    </lineage>
</organism>
<dbReference type="InterPro" id="IPR032914">
    <property type="entry name" value="Vam6/VPS39/TRAP1"/>
</dbReference>
<reference evidence="7 8" key="1">
    <citation type="submission" date="2018-11" db="EMBL/GenBank/DDBJ databases">
        <title>Genome sequence of Apiotrichum porosum DSM 27194.</title>
        <authorList>
            <person name="Aliyu H."/>
            <person name="Gorte O."/>
            <person name="Ochsenreither K."/>
        </authorList>
    </citation>
    <scope>NUCLEOTIDE SEQUENCE [LARGE SCALE GENOMIC DNA]</scope>
    <source>
        <strain evidence="7 8">DSM 27194</strain>
    </source>
</reference>